<evidence type="ECO:0000313" key="4">
    <source>
        <dbReference type="Proteomes" id="UP000198906"/>
    </source>
</evidence>
<organism evidence="3 4">
    <name type="scientific">Micromonospora inyonensis</name>
    <dbReference type="NCBI Taxonomy" id="47866"/>
    <lineage>
        <taxon>Bacteria</taxon>
        <taxon>Bacillati</taxon>
        <taxon>Actinomycetota</taxon>
        <taxon>Actinomycetes</taxon>
        <taxon>Micromonosporales</taxon>
        <taxon>Micromonosporaceae</taxon>
        <taxon>Micromonospora</taxon>
    </lineage>
</organism>
<reference evidence="4" key="1">
    <citation type="submission" date="2016-06" db="EMBL/GenBank/DDBJ databases">
        <authorList>
            <person name="Varghese N."/>
        </authorList>
    </citation>
    <scope>NUCLEOTIDE SEQUENCE [LARGE SCALE GENOMIC DNA]</scope>
    <source>
        <strain evidence="4">DSM 46123</strain>
    </source>
</reference>
<dbReference type="InterPro" id="IPR050417">
    <property type="entry name" value="Sugar_Epim/Isomerase"/>
</dbReference>
<dbReference type="InterPro" id="IPR036237">
    <property type="entry name" value="Xyl_isomerase-like_sf"/>
</dbReference>
<accession>A0A1C6SR55</accession>
<sequence>MMLACSSPMVPGESLTAKAESLKRWGYDALAVFHPLAEWNDGVRRELVTLEQRTGVRPVEFVLIDEIYGNAMSPDADRRARCRAMYLEAASVCAEIGTVTEIEYEYGARDPLPLFHPYQKLDAGQTEQFIDFYREVLAVVEGTPGRVLLEPINRYECRYLNLVTDNLEILDAVAHPNAALLPDTFHMSIEEADPAAAIRSAGDRVAHVHLGDNNRLLPGHGRLDWESIFGALHEIGFDGAVNLECSTEGDPAVTLPATAERLRKLIGK</sequence>
<evidence type="ECO:0000313" key="3">
    <source>
        <dbReference type="EMBL" id="SCL32051.1"/>
    </source>
</evidence>
<gene>
    <name evidence="3" type="ORF">GA0074694_6154</name>
</gene>
<dbReference type="RefSeq" id="WP_091463235.1">
    <property type="nucleotide sequence ID" value="NZ_FMHU01000002.1"/>
</dbReference>
<dbReference type="SUPFAM" id="SSF51658">
    <property type="entry name" value="Xylose isomerase-like"/>
    <property type="match status" value="1"/>
</dbReference>
<dbReference type="Gene3D" id="3.20.20.150">
    <property type="entry name" value="Divalent-metal-dependent TIM barrel enzymes"/>
    <property type="match status" value="1"/>
</dbReference>
<dbReference type="PANTHER" id="PTHR43489:SF7">
    <property type="entry name" value="3-DEHYDRO-D-GULOSIDE 4-EPIMERASE-RELATED"/>
    <property type="match status" value="1"/>
</dbReference>
<evidence type="ECO:0000256" key="1">
    <source>
        <dbReference type="ARBA" id="ARBA00023235"/>
    </source>
</evidence>
<dbReference type="EMBL" id="FMHU01000002">
    <property type="protein sequence ID" value="SCL32051.1"/>
    <property type="molecule type" value="Genomic_DNA"/>
</dbReference>
<keyword evidence="4" id="KW-1185">Reference proteome</keyword>
<dbReference type="AlphaFoldDB" id="A0A1C6SR55"/>
<feature type="domain" description="Xylose isomerase-like TIM barrel" evidence="2">
    <location>
        <begin position="22"/>
        <end position="264"/>
    </location>
</feature>
<dbReference type="InterPro" id="IPR013022">
    <property type="entry name" value="Xyl_isomerase-like_TIM-brl"/>
</dbReference>
<keyword evidence="1 3" id="KW-0413">Isomerase</keyword>
<evidence type="ECO:0000259" key="2">
    <source>
        <dbReference type="Pfam" id="PF01261"/>
    </source>
</evidence>
<name>A0A1C6SR55_9ACTN</name>
<protein>
    <submittedName>
        <fullName evidence="3">Sugar phosphate isomerase/epimerase</fullName>
    </submittedName>
</protein>
<dbReference type="STRING" id="47866.GA0074694_6154"/>
<dbReference type="PANTHER" id="PTHR43489">
    <property type="entry name" value="ISOMERASE"/>
    <property type="match status" value="1"/>
</dbReference>
<dbReference type="Pfam" id="PF01261">
    <property type="entry name" value="AP_endonuc_2"/>
    <property type="match status" value="1"/>
</dbReference>
<proteinExistence type="predicted"/>
<dbReference type="GO" id="GO:0016853">
    <property type="term" value="F:isomerase activity"/>
    <property type="evidence" value="ECO:0007669"/>
    <property type="project" value="UniProtKB-KW"/>
</dbReference>
<dbReference type="Proteomes" id="UP000198906">
    <property type="component" value="Unassembled WGS sequence"/>
</dbReference>